<protein>
    <submittedName>
        <fullName evidence="2">Metallophosphoesterase</fullName>
    </submittedName>
</protein>
<dbReference type="InterPro" id="IPR004843">
    <property type="entry name" value="Calcineurin-like_PHP"/>
</dbReference>
<dbReference type="Gene3D" id="3.60.21.10">
    <property type="match status" value="1"/>
</dbReference>
<evidence type="ECO:0000313" key="3">
    <source>
        <dbReference type="Proteomes" id="UP001500556"/>
    </source>
</evidence>
<gene>
    <name evidence="2" type="ORF">GCM10025782_04520</name>
</gene>
<sequence>MSTLLRTVGGAAALGAAGLGWAGLVERNWFTLRRFTVPVLPRGARPLRILQISDLHLMPAQQRKIEWVRGLAGLAPDLVVNTGDNLAALDSVPGALRAMEPLLEVPGVFVMGSNDYYAPVPKNPARYLTRRHAQAPPGRTLLPVEDLRAGMVAGGWTDLDNARTTVRVGGTELELVGTDDAHIRLDRYSSVAGPASTSAALTIGVTHAPYQRVLDPMAADGARLIIAGHTHGGQLALPVYGALVTNCDLPTNRAKGLSRWWPGAGSTPSSRAPADAAWLHVSAGLGTSPYAPVRFACRPEATLLTLLPR</sequence>
<dbReference type="Proteomes" id="UP001500556">
    <property type="component" value="Unassembled WGS sequence"/>
</dbReference>
<organism evidence="2 3">
    <name type="scientific">Pedococcus ginsenosidimutans</name>
    <dbReference type="NCBI Taxonomy" id="490570"/>
    <lineage>
        <taxon>Bacteria</taxon>
        <taxon>Bacillati</taxon>
        <taxon>Actinomycetota</taxon>
        <taxon>Actinomycetes</taxon>
        <taxon>Micrococcales</taxon>
        <taxon>Intrasporangiaceae</taxon>
        <taxon>Pedococcus</taxon>
    </lineage>
</organism>
<proteinExistence type="predicted"/>
<accession>A0ABP8XRS3</accession>
<evidence type="ECO:0000313" key="2">
    <source>
        <dbReference type="EMBL" id="GAA4711527.1"/>
    </source>
</evidence>
<dbReference type="RefSeq" id="WP_425571971.1">
    <property type="nucleotide sequence ID" value="NZ_BAABLO010000001.1"/>
</dbReference>
<reference evidence="3" key="1">
    <citation type="journal article" date="2019" name="Int. J. Syst. Evol. Microbiol.">
        <title>The Global Catalogue of Microorganisms (GCM) 10K type strain sequencing project: providing services to taxonomists for standard genome sequencing and annotation.</title>
        <authorList>
            <consortium name="The Broad Institute Genomics Platform"/>
            <consortium name="The Broad Institute Genome Sequencing Center for Infectious Disease"/>
            <person name="Wu L."/>
            <person name="Ma J."/>
        </authorList>
    </citation>
    <scope>NUCLEOTIDE SEQUENCE [LARGE SCALE GENOMIC DNA]</scope>
    <source>
        <strain evidence="3">JCM 18961</strain>
    </source>
</reference>
<feature type="domain" description="Calcineurin-like phosphoesterase" evidence="1">
    <location>
        <begin position="47"/>
        <end position="232"/>
    </location>
</feature>
<keyword evidence="3" id="KW-1185">Reference proteome</keyword>
<dbReference type="Pfam" id="PF00149">
    <property type="entry name" value="Metallophos"/>
    <property type="match status" value="1"/>
</dbReference>
<dbReference type="PANTHER" id="PTHR31302">
    <property type="entry name" value="TRANSMEMBRANE PROTEIN WITH METALLOPHOSPHOESTERASE DOMAIN-RELATED"/>
    <property type="match status" value="1"/>
</dbReference>
<evidence type="ECO:0000259" key="1">
    <source>
        <dbReference type="Pfam" id="PF00149"/>
    </source>
</evidence>
<dbReference type="SUPFAM" id="SSF56300">
    <property type="entry name" value="Metallo-dependent phosphatases"/>
    <property type="match status" value="1"/>
</dbReference>
<dbReference type="PANTHER" id="PTHR31302:SF20">
    <property type="entry name" value="CONSERVED PROTEIN"/>
    <property type="match status" value="1"/>
</dbReference>
<dbReference type="EMBL" id="BAABLO010000001">
    <property type="protein sequence ID" value="GAA4711527.1"/>
    <property type="molecule type" value="Genomic_DNA"/>
</dbReference>
<name>A0ABP8XRS3_9MICO</name>
<comment type="caution">
    <text evidence="2">The sequence shown here is derived from an EMBL/GenBank/DDBJ whole genome shotgun (WGS) entry which is preliminary data.</text>
</comment>
<dbReference type="InterPro" id="IPR029052">
    <property type="entry name" value="Metallo-depent_PP-like"/>
</dbReference>
<dbReference type="InterPro" id="IPR051158">
    <property type="entry name" value="Metallophosphoesterase_sf"/>
</dbReference>